<evidence type="ECO:0000256" key="6">
    <source>
        <dbReference type="ARBA" id="ARBA00023136"/>
    </source>
</evidence>
<dbReference type="PANTHER" id="PTHR19317:SF94">
    <property type="entry name" value="PRA1 FAMILY PROTEIN"/>
    <property type="match status" value="1"/>
</dbReference>
<feature type="transmembrane region" description="Helical" evidence="7">
    <location>
        <begin position="119"/>
        <end position="144"/>
    </location>
</feature>
<dbReference type="eggNOG" id="KOG3142">
    <property type="taxonomic scope" value="Eukaryota"/>
</dbReference>
<dbReference type="Pfam" id="PF03208">
    <property type="entry name" value="PRA1"/>
    <property type="match status" value="1"/>
</dbReference>
<feature type="transmembrane region" description="Helical" evidence="7">
    <location>
        <begin position="83"/>
        <end position="99"/>
    </location>
</feature>
<keyword evidence="6 7" id="KW-0472">Membrane</keyword>
<dbReference type="AlphaFoldDB" id="G7IWW2"/>
<evidence type="ECO:0000256" key="3">
    <source>
        <dbReference type="ARBA" id="ARBA00006483"/>
    </source>
</evidence>
<evidence type="ECO:0000256" key="4">
    <source>
        <dbReference type="ARBA" id="ARBA00022692"/>
    </source>
</evidence>
<keyword evidence="7" id="KW-0813">Transport</keyword>
<protein>
    <recommendedName>
        <fullName evidence="7">PRA1 family protein</fullName>
    </recommendedName>
</protein>
<dbReference type="GO" id="GO:0016192">
    <property type="term" value="P:vesicle-mediated transport"/>
    <property type="evidence" value="ECO:0000318"/>
    <property type="project" value="GO_Central"/>
</dbReference>
<dbReference type="GO" id="GO:0005783">
    <property type="term" value="C:endoplasmic reticulum"/>
    <property type="evidence" value="ECO:0000318"/>
    <property type="project" value="GO_Central"/>
</dbReference>
<evidence type="ECO:0000256" key="7">
    <source>
        <dbReference type="RuleBase" id="RU363107"/>
    </source>
</evidence>
<dbReference type="OMA" id="IYYFRIN"/>
<dbReference type="EMBL" id="PSQE01000003">
    <property type="protein sequence ID" value="RHN67778.1"/>
    <property type="molecule type" value="Genomic_DNA"/>
</dbReference>
<dbReference type="OrthoDB" id="63113at2759"/>
<evidence type="ECO:0000313" key="12">
    <source>
        <dbReference type="Proteomes" id="UP000265566"/>
    </source>
</evidence>
<reference evidence="9" key="5">
    <citation type="journal article" date="2018" name="Nat. Plants">
        <title>Whole-genome landscape of Medicago truncatula symbiotic genes.</title>
        <authorList>
            <person name="Pecrix Y."/>
            <person name="Gamas P."/>
            <person name="Carrere S."/>
        </authorList>
    </citation>
    <scope>NUCLEOTIDE SEQUENCE</scope>
    <source>
        <tissue evidence="9">Leaves</tissue>
    </source>
</reference>
<dbReference type="Proteomes" id="UP000265566">
    <property type="component" value="Chromosome 3"/>
</dbReference>
<reference evidence="8 11" key="1">
    <citation type="journal article" date="2011" name="Nature">
        <title>The Medicago genome provides insight into the evolution of rhizobial symbioses.</title>
        <authorList>
            <person name="Young N.D."/>
            <person name="Debelle F."/>
            <person name="Oldroyd G.E."/>
            <person name="Geurts R."/>
            <person name="Cannon S.B."/>
            <person name="Udvardi M.K."/>
            <person name="Benedito V.A."/>
            <person name="Mayer K.F."/>
            <person name="Gouzy J."/>
            <person name="Schoof H."/>
            <person name="Van de Peer Y."/>
            <person name="Proost S."/>
            <person name="Cook D.R."/>
            <person name="Meyers B.C."/>
            <person name="Spannagl M."/>
            <person name="Cheung F."/>
            <person name="De Mita S."/>
            <person name="Krishnakumar V."/>
            <person name="Gundlach H."/>
            <person name="Zhou S."/>
            <person name="Mudge J."/>
            <person name="Bharti A.K."/>
            <person name="Murray J.D."/>
            <person name="Naoumkina M.A."/>
            <person name="Rosen B."/>
            <person name="Silverstein K.A."/>
            <person name="Tang H."/>
            <person name="Rombauts S."/>
            <person name="Zhao P.X."/>
            <person name="Zhou P."/>
            <person name="Barbe V."/>
            <person name="Bardou P."/>
            <person name="Bechner M."/>
            <person name="Bellec A."/>
            <person name="Berger A."/>
            <person name="Berges H."/>
            <person name="Bidwell S."/>
            <person name="Bisseling T."/>
            <person name="Choisne N."/>
            <person name="Couloux A."/>
            <person name="Denny R."/>
            <person name="Deshpande S."/>
            <person name="Dai X."/>
            <person name="Doyle J.J."/>
            <person name="Dudez A.M."/>
            <person name="Farmer A.D."/>
            <person name="Fouteau S."/>
            <person name="Franken C."/>
            <person name="Gibelin C."/>
            <person name="Gish J."/>
            <person name="Goldstein S."/>
            <person name="Gonzalez A.J."/>
            <person name="Green P.J."/>
            <person name="Hallab A."/>
            <person name="Hartog M."/>
            <person name="Hua A."/>
            <person name="Humphray S.J."/>
            <person name="Jeong D.H."/>
            <person name="Jing Y."/>
            <person name="Jocker A."/>
            <person name="Kenton S.M."/>
            <person name="Kim D.J."/>
            <person name="Klee K."/>
            <person name="Lai H."/>
            <person name="Lang C."/>
            <person name="Lin S."/>
            <person name="Macmil S.L."/>
            <person name="Magdelenat G."/>
            <person name="Matthews L."/>
            <person name="McCorrison J."/>
            <person name="Monaghan E.L."/>
            <person name="Mun J.H."/>
            <person name="Najar F.Z."/>
            <person name="Nicholson C."/>
            <person name="Noirot C."/>
            <person name="O'Bleness M."/>
            <person name="Paule C.R."/>
            <person name="Poulain J."/>
            <person name="Prion F."/>
            <person name="Qin B."/>
            <person name="Qu C."/>
            <person name="Retzel E.F."/>
            <person name="Riddle C."/>
            <person name="Sallet E."/>
            <person name="Samain S."/>
            <person name="Samson N."/>
            <person name="Sanders I."/>
            <person name="Saurat O."/>
            <person name="Scarpelli C."/>
            <person name="Schiex T."/>
            <person name="Segurens B."/>
            <person name="Severin A.J."/>
            <person name="Sherrier D.J."/>
            <person name="Shi R."/>
            <person name="Sims S."/>
            <person name="Singer S.R."/>
            <person name="Sinharoy S."/>
            <person name="Sterck L."/>
            <person name="Viollet A."/>
            <person name="Wang B.B."/>
            <person name="Wang K."/>
            <person name="Wang M."/>
            <person name="Wang X."/>
            <person name="Warfsmann J."/>
            <person name="Weissenbach J."/>
            <person name="White D.D."/>
            <person name="White J.D."/>
            <person name="Wiley G.B."/>
            <person name="Wincker P."/>
            <person name="Xing Y."/>
            <person name="Yang L."/>
            <person name="Yao Z."/>
            <person name="Ying F."/>
            <person name="Zhai J."/>
            <person name="Zhou L."/>
            <person name="Zuber A."/>
            <person name="Denarie J."/>
            <person name="Dixon R.A."/>
            <person name="May G.D."/>
            <person name="Schwartz D.C."/>
            <person name="Rogers J."/>
            <person name="Quetier F."/>
            <person name="Town C.D."/>
            <person name="Roe B.A."/>
        </authorList>
    </citation>
    <scope>NUCLEOTIDE SEQUENCE [LARGE SCALE GENOMIC DNA]</scope>
    <source>
        <strain evidence="8">A17</strain>
        <strain evidence="10 11">cv. Jemalong A17</strain>
    </source>
</reference>
<sequence>MSSEKLRVPIAITTLRASLMNLHHHVHRRQWTELIDRSTISIPESLTEAFFRIRKNIYYFRINYIIVLTLVLAAFLLSRPLSLLLLISLAGAWLFLYILRAPEKKLVILDRVFSKNELLVVLIVATVVVVVVTSIVSVIVYAVMVGVGIVCAHGAICVPEDLFLEQQEPWSWYFGLFPLVENGSKSRSSYDPNNSIV</sequence>
<dbReference type="InterPro" id="IPR004895">
    <property type="entry name" value="Prenylated_rab_accept_PRA1"/>
</dbReference>
<organism evidence="8 11">
    <name type="scientific">Medicago truncatula</name>
    <name type="common">Barrel medic</name>
    <name type="synonym">Medicago tribuloides</name>
    <dbReference type="NCBI Taxonomy" id="3880"/>
    <lineage>
        <taxon>Eukaryota</taxon>
        <taxon>Viridiplantae</taxon>
        <taxon>Streptophyta</taxon>
        <taxon>Embryophyta</taxon>
        <taxon>Tracheophyta</taxon>
        <taxon>Spermatophyta</taxon>
        <taxon>Magnoliopsida</taxon>
        <taxon>eudicotyledons</taxon>
        <taxon>Gunneridae</taxon>
        <taxon>Pentapetalae</taxon>
        <taxon>rosids</taxon>
        <taxon>fabids</taxon>
        <taxon>Fabales</taxon>
        <taxon>Fabaceae</taxon>
        <taxon>Papilionoideae</taxon>
        <taxon>50 kb inversion clade</taxon>
        <taxon>NPAAA clade</taxon>
        <taxon>Hologalegina</taxon>
        <taxon>IRL clade</taxon>
        <taxon>Trifolieae</taxon>
        <taxon>Medicago</taxon>
    </lineage>
</organism>
<keyword evidence="11" id="KW-1185">Reference proteome</keyword>
<dbReference type="Gramene" id="rna16009">
    <property type="protein sequence ID" value="RHN67778.1"/>
    <property type="gene ID" value="gene16009"/>
</dbReference>
<dbReference type="Proteomes" id="UP000002051">
    <property type="component" value="Chromosome 3"/>
</dbReference>
<evidence type="ECO:0000313" key="10">
    <source>
        <dbReference type="EnsemblPlants" id="AES69525"/>
    </source>
</evidence>
<reference evidence="12" key="4">
    <citation type="journal article" date="2018" name="Nat. Plants">
        <title>Whole-genome landscape of Medicago truncatula symbiotic genes.</title>
        <authorList>
            <person name="Pecrix Y."/>
            <person name="Staton S.E."/>
            <person name="Sallet E."/>
            <person name="Lelandais-Briere C."/>
            <person name="Moreau S."/>
            <person name="Carrere S."/>
            <person name="Blein T."/>
            <person name="Jardinaud M.F."/>
            <person name="Latrasse D."/>
            <person name="Zouine M."/>
            <person name="Zahm M."/>
            <person name="Kreplak J."/>
            <person name="Mayjonade B."/>
            <person name="Satge C."/>
            <person name="Perez M."/>
            <person name="Cauet S."/>
            <person name="Marande W."/>
            <person name="Chantry-Darmon C."/>
            <person name="Lopez-Roques C."/>
            <person name="Bouchez O."/>
            <person name="Berard A."/>
            <person name="Debelle F."/>
            <person name="Munos S."/>
            <person name="Bendahmane A."/>
            <person name="Berges H."/>
            <person name="Niebel A."/>
            <person name="Buitink J."/>
            <person name="Frugier F."/>
            <person name="Benhamed M."/>
            <person name="Crespi M."/>
            <person name="Gouzy J."/>
            <person name="Gamas P."/>
        </authorList>
    </citation>
    <scope>NUCLEOTIDE SEQUENCE [LARGE SCALE GENOMIC DNA]</scope>
    <source>
        <strain evidence="12">cv. Jemalong A17</strain>
    </source>
</reference>
<dbReference type="KEGG" id="mtr:11409766"/>
<feature type="transmembrane region" description="Helical" evidence="7">
    <location>
        <begin position="58"/>
        <end position="77"/>
    </location>
</feature>
<comment type="subcellular location">
    <subcellularLocation>
        <location evidence="2">Endomembrane system</location>
        <topology evidence="2">Multi-pass membrane protein</topology>
    </subcellularLocation>
    <subcellularLocation>
        <location evidence="7">Membrane</location>
        <topology evidence="7">Multi-pass membrane protein</topology>
    </subcellularLocation>
</comment>
<dbReference type="GO" id="GO:0005794">
    <property type="term" value="C:Golgi apparatus"/>
    <property type="evidence" value="ECO:0000318"/>
    <property type="project" value="GO_Central"/>
</dbReference>
<gene>
    <name evidence="10" type="primary">11409766</name>
    <name evidence="8" type="ordered locus">MTR_3g031070</name>
    <name evidence="9" type="ORF">MtrunA17_Chr3g0106401</name>
</gene>
<dbReference type="PANTHER" id="PTHR19317">
    <property type="entry name" value="PRENYLATED RAB ACCEPTOR 1-RELATED"/>
    <property type="match status" value="1"/>
</dbReference>
<dbReference type="PaxDb" id="3880-AES69525"/>
<proteinExistence type="inferred from homology"/>
<dbReference type="EnsemblPlants" id="AES69525">
    <property type="protein sequence ID" value="AES69525"/>
    <property type="gene ID" value="MTR_3g031070"/>
</dbReference>
<keyword evidence="5 7" id="KW-1133">Transmembrane helix</keyword>
<evidence type="ECO:0000313" key="9">
    <source>
        <dbReference type="EMBL" id="RHN67778.1"/>
    </source>
</evidence>
<dbReference type="HOGENOM" id="CLU_060198_2_1_1"/>
<dbReference type="EMBL" id="CM001219">
    <property type="protein sequence ID" value="AES69525.1"/>
    <property type="molecule type" value="Genomic_DNA"/>
</dbReference>
<reference evidence="8 11" key="2">
    <citation type="journal article" date="2014" name="BMC Genomics">
        <title>An improved genome release (version Mt4.0) for the model legume Medicago truncatula.</title>
        <authorList>
            <person name="Tang H."/>
            <person name="Krishnakumar V."/>
            <person name="Bidwell S."/>
            <person name="Rosen B."/>
            <person name="Chan A."/>
            <person name="Zhou S."/>
            <person name="Gentzbittel L."/>
            <person name="Childs K.L."/>
            <person name="Yandell M."/>
            <person name="Gundlach H."/>
            <person name="Mayer K.F."/>
            <person name="Schwartz D.C."/>
            <person name="Town C.D."/>
        </authorList>
    </citation>
    <scope>GENOME REANNOTATION</scope>
    <source>
        <strain evidence="10 11">cv. Jemalong A17</strain>
    </source>
</reference>
<evidence type="ECO:0000313" key="11">
    <source>
        <dbReference type="Proteomes" id="UP000002051"/>
    </source>
</evidence>
<dbReference type="GO" id="GO:0016020">
    <property type="term" value="C:membrane"/>
    <property type="evidence" value="ECO:0007669"/>
    <property type="project" value="UniProtKB-SubCell"/>
</dbReference>
<comment type="function">
    <text evidence="1 7">May be involved in both secretory and endocytic intracellular trafficking in the endosomal/prevacuolar compartments.</text>
</comment>
<name>G7IWW2_MEDTR</name>
<evidence type="ECO:0000256" key="2">
    <source>
        <dbReference type="ARBA" id="ARBA00004127"/>
    </source>
</evidence>
<comment type="similarity">
    <text evidence="3 7">Belongs to the PRA1 family.</text>
</comment>
<accession>G7IWW2</accession>
<evidence type="ECO:0000313" key="8">
    <source>
        <dbReference type="EMBL" id="AES69525.1"/>
    </source>
</evidence>
<reference evidence="10" key="3">
    <citation type="submission" date="2015-04" db="UniProtKB">
        <authorList>
            <consortium name="EnsemblPlants"/>
        </authorList>
    </citation>
    <scope>IDENTIFICATION</scope>
    <source>
        <strain evidence="10">cv. Jemalong A17</strain>
    </source>
</reference>
<keyword evidence="4 7" id="KW-0812">Transmembrane</keyword>
<evidence type="ECO:0000256" key="1">
    <source>
        <dbReference type="ARBA" id="ARBA00002501"/>
    </source>
</evidence>
<evidence type="ECO:0000256" key="5">
    <source>
        <dbReference type="ARBA" id="ARBA00022989"/>
    </source>
</evidence>